<dbReference type="InterPro" id="IPR039034">
    <property type="entry name" value="INPP4"/>
</dbReference>
<evidence type="ECO:0000259" key="8">
    <source>
        <dbReference type="PROSITE" id="PS50004"/>
    </source>
</evidence>
<evidence type="ECO:0000313" key="10">
    <source>
        <dbReference type="Proteomes" id="UP001292094"/>
    </source>
</evidence>
<feature type="region of interest" description="Disordered" evidence="6">
    <location>
        <begin position="997"/>
        <end position="1066"/>
    </location>
</feature>
<dbReference type="SUPFAM" id="SSF49562">
    <property type="entry name" value="C2 domain (Calcium/lipid-binding domain, CaLB)"/>
    <property type="match status" value="1"/>
</dbReference>
<accession>A0AAE1Q5K8</accession>
<dbReference type="GO" id="GO:0005737">
    <property type="term" value="C:cytoplasm"/>
    <property type="evidence" value="ECO:0007669"/>
    <property type="project" value="TreeGrafter"/>
</dbReference>
<sequence>MRFNKAELASLAAHPSHQFDKEGVLLLRERHDGFFRRSEGGDGILAKRKKAPLRELSCVAPQKSVSTERWCRLRGNLLFYFKSRDHWSEPAGVIVLENCQVTLDHSTETSFAFNLVFEGGTQHCAAVCQSERDSWITAIHQASFIFMRQQVETLQKQVASRHSTQPTDIHHHRITTGVTLGDQSTPVAGVDVNEPPFLEMCVSCDNLRCDGDGRPPSPKVTVLVLTPPLTTWLTYAHTEVIERTSNPNFLSTVSFRKSDGLDSSTQVRLAVYDVRERVTNTTTQLGQATVNLGGLLETGRSRLSLQSPAGRNVGFITIIAWALEAESVDAASHTPSNATPHHQPAPPPVACHRRTQSLPPRLSCKSRHPTQGHLSLLYDNPTMATYRFHSGLAGDIAVLEVMAESRYCFTFPQQLLRLWISEERRWQEELSSLGDLCDQWHTRQMALLNQHVTLINIYTMALDVLHLSANSGTSFKKSMDKGETSLEMAPTNLHLQRLWAQNESLRRSGFYDIITSGAFSAYSQGYKNGGLVNMLQKAKSSRRTPGGGDKAWASEAAVEGIKRMRQEVVAILRSMLLALRQEDTETLTALLIKLQEKTRSLLNVIEPSLVEEAYEFLDQIRVPQNPSRLLTLATRTYSSYSISGYLSPETALDMELMSPDVPNLPLCGQPEGRKIDTDIMNGSISTAREIDIMDTQENNIYRPTDEPEPWDLIQLNVQASVMCLTSKIKTFCNRIAERKNVGASVNFTENQLRTEIASNHTDSEIRQKDCTVLTSYHDRSSPAKNKVCVSEAQNINCKAASQNPTIISSSAGSDCSQTSGRSGTSSLGVARAGESQRSSCSATPDVSPCEEDSGIGLERAVSEVERTDCISEGGLSVDEEKREDLLPLDKIEVRRGEKDEQVTNNEPRYIGDVTGVKSGTGKLESIMEQSIEDLGTTLEDTKLDSSSQIDLGVDMLTSSRENILSKNSDSKVDTSFTTLDSIGANSSGSINQAINEPHKQQGKESQMNINNQSDINCDKKDMEGKDAIYSDSSDREQSANINSTENVNGVNGADNTRQQVQGERTPEEVDWVGEVRPSMKKLKQAMDGLMRTGRLVHSVFRLQQTPEAAQQAHKIKYRRDICFSQALTALVTALMTRLWCRKADPLFVTVLAHLGPLAEFECLVSCHGQDEGMLGDMVVAVEDLGTVEFVLVSGNGRRGSGRSHSDGATPPTPPPNLPTPHISGNRCGVRVVLPVPEHVLSLLPSPASQQPDQHPTFCVTPVFFNIGINEEATLAEKLGTDGPQTRNNQDSFERLSQYYHRFKKLPLPQENSRRTPLMGSEVPLVDIVDQLGVEVVSQKSKNPRVLQLAARCCRAMAGLRFSSCKSGKDRTGMSATLEQANILAAEYDLAETEFQRALNCMRSEGTRLENCHKNIGSRRYAFSALNLTLYPQQYRPPSGTYGSKLT</sequence>
<dbReference type="EMBL" id="JAWZYT010000774">
    <property type="protein sequence ID" value="KAK4319192.1"/>
    <property type="molecule type" value="Genomic_DNA"/>
</dbReference>
<feature type="region of interest" description="Disordered" evidence="6">
    <location>
        <begin position="809"/>
        <end position="854"/>
    </location>
</feature>
<dbReference type="SMART" id="SM00233">
    <property type="entry name" value="PH"/>
    <property type="match status" value="1"/>
</dbReference>
<dbReference type="InterPro" id="IPR011993">
    <property type="entry name" value="PH-like_dom_sf"/>
</dbReference>
<proteinExistence type="inferred from homology"/>
<feature type="compositionally biased region" description="Polar residues" evidence="6">
    <location>
        <begin position="835"/>
        <end position="844"/>
    </location>
</feature>
<dbReference type="PROSITE" id="PS50004">
    <property type="entry name" value="C2"/>
    <property type="match status" value="1"/>
</dbReference>
<evidence type="ECO:0000259" key="7">
    <source>
        <dbReference type="PROSITE" id="PS50003"/>
    </source>
</evidence>
<keyword evidence="5" id="KW-0443">Lipid metabolism</keyword>
<dbReference type="PANTHER" id="PTHR12187">
    <property type="entry name" value="AGAP000124-PA"/>
    <property type="match status" value="1"/>
</dbReference>
<keyword evidence="10" id="KW-1185">Reference proteome</keyword>
<dbReference type="PROSITE" id="PS50003">
    <property type="entry name" value="PH_DOMAIN"/>
    <property type="match status" value="1"/>
</dbReference>
<evidence type="ECO:0000313" key="9">
    <source>
        <dbReference type="EMBL" id="KAK4319192.1"/>
    </source>
</evidence>
<protein>
    <recommendedName>
        <fullName evidence="3">phosphatidylinositol-3,4-bisphosphate 4-phosphatase</fullName>
        <ecNumber evidence="3">3.1.3.66</ecNumber>
    </recommendedName>
</protein>
<feature type="compositionally biased region" description="Polar residues" evidence="6">
    <location>
        <begin position="1038"/>
        <end position="1062"/>
    </location>
</feature>
<dbReference type="Proteomes" id="UP001292094">
    <property type="component" value="Unassembled WGS sequence"/>
</dbReference>
<gene>
    <name evidence="9" type="ORF">Pmani_009860</name>
</gene>
<feature type="compositionally biased region" description="Basic and acidic residues" evidence="6">
    <location>
        <begin position="1016"/>
        <end position="1037"/>
    </location>
</feature>
<evidence type="ECO:0000256" key="1">
    <source>
        <dbReference type="ARBA" id="ARBA00004847"/>
    </source>
</evidence>
<keyword evidence="4" id="KW-0378">Hydrolase</keyword>
<feature type="domain" description="PH" evidence="7">
    <location>
        <begin position="38"/>
        <end position="144"/>
    </location>
</feature>
<dbReference type="SUPFAM" id="SSF50729">
    <property type="entry name" value="PH domain-like"/>
    <property type="match status" value="1"/>
</dbReference>
<feature type="region of interest" description="Disordered" evidence="6">
    <location>
        <begin position="1195"/>
        <end position="1221"/>
    </location>
</feature>
<dbReference type="Gene3D" id="2.30.29.30">
    <property type="entry name" value="Pleckstrin-homology domain (PH domain)/Phosphotyrosine-binding domain (PTB)"/>
    <property type="match status" value="1"/>
</dbReference>
<dbReference type="InterPro" id="IPR001849">
    <property type="entry name" value="PH_domain"/>
</dbReference>
<feature type="domain" description="C2" evidence="8">
    <location>
        <begin position="182"/>
        <end position="305"/>
    </location>
</feature>
<evidence type="ECO:0000256" key="2">
    <source>
        <dbReference type="ARBA" id="ARBA00006306"/>
    </source>
</evidence>
<evidence type="ECO:0000256" key="3">
    <source>
        <dbReference type="ARBA" id="ARBA00013037"/>
    </source>
</evidence>
<dbReference type="GO" id="GO:0016316">
    <property type="term" value="F:phosphatidylinositol-3,4-bisphosphate 4-phosphatase activity"/>
    <property type="evidence" value="ECO:0007669"/>
    <property type="project" value="UniProtKB-EC"/>
</dbReference>
<evidence type="ECO:0000256" key="5">
    <source>
        <dbReference type="ARBA" id="ARBA00023098"/>
    </source>
</evidence>
<feature type="compositionally biased region" description="Polar residues" evidence="6">
    <location>
        <begin position="1003"/>
        <end position="1015"/>
    </location>
</feature>
<comment type="pathway">
    <text evidence="1">Signal transduction; phosphatidylinositol signaling pathway.</text>
</comment>
<dbReference type="EC" id="3.1.3.66" evidence="3"/>
<dbReference type="PANTHER" id="PTHR12187:SF11">
    <property type="entry name" value="PHOSPHATIDYLINOSITOL-3,4-BISPHOSPHATE 4-PHOSPHATASE"/>
    <property type="match status" value="1"/>
</dbReference>
<dbReference type="Pfam" id="PF00169">
    <property type="entry name" value="PH"/>
    <property type="match status" value="1"/>
</dbReference>
<feature type="region of interest" description="Disordered" evidence="6">
    <location>
        <begin position="331"/>
        <end position="355"/>
    </location>
</feature>
<comment type="caution">
    <text evidence="9">The sequence shown here is derived from an EMBL/GenBank/DDBJ whole genome shotgun (WGS) entry which is preliminary data.</text>
</comment>
<dbReference type="Gene3D" id="2.60.40.150">
    <property type="entry name" value="C2 domain"/>
    <property type="match status" value="1"/>
</dbReference>
<evidence type="ECO:0000256" key="4">
    <source>
        <dbReference type="ARBA" id="ARBA00022801"/>
    </source>
</evidence>
<reference evidence="9" key="1">
    <citation type="submission" date="2023-11" db="EMBL/GenBank/DDBJ databases">
        <title>Genome assemblies of two species of porcelain crab, Petrolisthes cinctipes and Petrolisthes manimaculis (Anomura: Porcellanidae).</title>
        <authorList>
            <person name="Angst P."/>
        </authorList>
    </citation>
    <scope>NUCLEOTIDE SEQUENCE</scope>
    <source>
        <strain evidence="9">PB745_02</strain>
        <tissue evidence="9">Gill</tissue>
    </source>
</reference>
<comment type="similarity">
    <text evidence="2">Belongs to the inositol 3,4-bisphosphate 4-phosphatase family.</text>
</comment>
<dbReference type="InterPro" id="IPR035892">
    <property type="entry name" value="C2_domain_sf"/>
</dbReference>
<dbReference type="InterPro" id="IPR000008">
    <property type="entry name" value="C2_dom"/>
</dbReference>
<feature type="compositionally biased region" description="Polar residues" evidence="6">
    <location>
        <begin position="809"/>
        <end position="827"/>
    </location>
</feature>
<name>A0AAE1Q5K8_9EUCA</name>
<organism evidence="9 10">
    <name type="scientific">Petrolisthes manimaculis</name>
    <dbReference type="NCBI Taxonomy" id="1843537"/>
    <lineage>
        <taxon>Eukaryota</taxon>
        <taxon>Metazoa</taxon>
        <taxon>Ecdysozoa</taxon>
        <taxon>Arthropoda</taxon>
        <taxon>Crustacea</taxon>
        <taxon>Multicrustacea</taxon>
        <taxon>Malacostraca</taxon>
        <taxon>Eumalacostraca</taxon>
        <taxon>Eucarida</taxon>
        <taxon>Decapoda</taxon>
        <taxon>Pleocyemata</taxon>
        <taxon>Anomura</taxon>
        <taxon>Galatheoidea</taxon>
        <taxon>Porcellanidae</taxon>
        <taxon>Petrolisthes</taxon>
    </lineage>
</organism>
<evidence type="ECO:0000256" key="6">
    <source>
        <dbReference type="SAM" id="MobiDB-lite"/>
    </source>
</evidence>